<dbReference type="Proteomes" id="UP001652621">
    <property type="component" value="Unplaced"/>
</dbReference>
<sequence>MSDTLNISPIFENVHGIEVYKEFGLGFKKTILLCYITYIDWGCIFENIYLTRRYSTTRKSNRYNVKPDPHVIQHDYIGPPDKDSNIRPFVRCVHPNETYTEKKLRLKRIEVEEWNHSFWARHNKRFYEEKQDFIQAHNLAGIQDISADKMSEFYKFFLDKNRNSTSGMCKYT</sequence>
<dbReference type="GeneID" id="131802646"/>
<keyword evidence="4" id="KW-0809">Transit peptide</keyword>
<accession>A0ABM3UZQ3</accession>
<evidence type="ECO:0000256" key="3">
    <source>
        <dbReference type="ARBA" id="ARBA00022792"/>
    </source>
</evidence>
<evidence type="ECO:0000256" key="2">
    <source>
        <dbReference type="ARBA" id="ARBA00005453"/>
    </source>
</evidence>
<keyword evidence="7" id="KW-1185">Reference proteome</keyword>
<organism evidence="7 8">
    <name type="scientific">Musca domestica</name>
    <name type="common">House fly</name>
    <dbReference type="NCBI Taxonomy" id="7370"/>
    <lineage>
        <taxon>Eukaryota</taxon>
        <taxon>Metazoa</taxon>
        <taxon>Ecdysozoa</taxon>
        <taxon>Arthropoda</taxon>
        <taxon>Hexapoda</taxon>
        <taxon>Insecta</taxon>
        <taxon>Pterygota</taxon>
        <taxon>Neoptera</taxon>
        <taxon>Endopterygota</taxon>
        <taxon>Diptera</taxon>
        <taxon>Brachycera</taxon>
        <taxon>Muscomorpha</taxon>
        <taxon>Muscoidea</taxon>
        <taxon>Muscidae</taxon>
        <taxon>Musca</taxon>
    </lineage>
</organism>
<proteinExistence type="inferred from homology"/>
<dbReference type="PANTHER" id="PTHR31107:SF2">
    <property type="entry name" value="CYTOCHROME C OXIDASE ASSEMBLY FACTOR 8"/>
    <property type="match status" value="1"/>
</dbReference>
<keyword evidence="5" id="KW-0496">Mitochondrion</keyword>
<dbReference type="Pfam" id="PF10231">
    <property type="entry name" value="COA8"/>
    <property type="match status" value="1"/>
</dbReference>
<name>A0ABM3UZQ3_MUSDO</name>
<evidence type="ECO:0000313" key="7">
    <source>
        <dbReference type="Proteomes" id="UP001652621"/>
    </source>
</evidence>
<comment type="similarity">
    <text evidence="2">Belongs to the COA8 family.</text>
</comment>
<comment type="subcellular location">
    <subcellularLocation>
        <location evidence="1">Mitochondrion inner membrane</location>
        <topology evidence="1">Peripheral membrane protein</topology>
        <orientation evidence="1">Matrix side</orientation>
    </subcellularLocation>
</comment>
<protein>
    <submittedName>
        <fullName evidence="8">COA8 family protein CG14806, mitochondrial-like</fullName>
    </submittedName>
</protein>
<dbReference type="RefSeq" id="XP_058979016.1">
    <property type="nucleotide sequence ID" value="XM_059123033.1"/>
</dbReference>
<evidence type="ECO:0000256" key="4">
    <source>
        <dbReference type="ARBA" id="ARBA00022946"/>
    </source>
</evidence>
<keyword evidence="3" id="KW-0999">Mitochondrion inner membrane</keyword>
<dbReference type="InterPro" id="IPR018796">
    <property type="entry name" value="COA8"/>
</dbReference>
<gene>
    <name evidence="8" type="primary">LOC131802646</name>
</gene>
<keyword evidence="6" id="KW-0472">Membrane</keyword>
<reference evidence="8" key="1">
    <citation type="submission" date="2025-08" db="UniProtKB">
        <authorList>
            <consortium name="RefSeq"/>
        </authorList>
    </citation>
    <scope>IDENTIFICATION</scope>
    <source>
        <strain evidence="8">Aabys</strain>
        <tissue evidence="8">Whole body</tissue>
    </source>
</reference>
<evidence type="ECO:0000256" key="6">
    <source>
        <dbReference type="ARBA" id="ARBA00023136"/>
    </source>
</evidence>
<evidence type="ECO:0000256" key="1">
    <source>
        <dbReference type="ARBA" id="ARBA00004443"/>
    </source>
</evidence>
<evidence type="ECO:0000313" key="8">
    <source>
        <dbReference type="RefSeq" id="XP_058979016.1"/>
    </source>
</evidence>
<evidence type="ECO:0000256" key="5">
    <source>
        <dbReference type="ARBA" id="ARBA00023128"/>
    </source>
</evidence>
<dbReference type="PANTHER" id="PTHR31107">
    <property type="entry name" value="APOPTOGENIC PROTEIN 1, MITOCHONDRIAL"/>
    <property type="match status" value="1"/>
</dbReference>